<dbReference type="GO" id="GO:0006801">
    <property type="term" value="P:superoxide metabolic process"/>
    <property type="evidence" value="ECO:0007669"/>
    <property type="project" value="InterPro"/>
</dbReference>
<protein>
    <recommendedName>
        <fullName evidence="2">CHRD domain-containing protein</fullName>
    </recommendedName>
</protein>
<proteinExistence type="inferred from homology"/>
<dbReference type="SUPFAM" id="SSF49329">
    <property type="entry name" value="Cu,Zn superoxide dismutase-like"/>
    <property type="match status" value="1"/>
</dbReference>
<organism evidence="3 4">
    <name type="scientific">Candidatus Spechtbacteria bacterium RIFCSPLOWO2_01_FULL_43_12</name>
    <dbReference type="NCBI Taxonomy" id="1802162"/>
    <lineage>
        <taxon>Bacteria</taxon>
        <taxon>Candidatus Spechtiibacteriota</taxon>
    </lineage>
</organism>
<evidence type="ECO:0000259" key="2">
    <source>
        <dbReference type="Pfam" id="PF07452"/>
    </source>
</evidence>
<dbReference type="InterPro" id="IPR010895">
    <property type="entry name" value="CHRD"/>
</dbReference>
<feature type="domain" description="CHRD" evidence="2">
    <location>
        <begin position="20"/>
        <end position="105"/>
    </location>
</feature>
<comment type="caution">
    <text evidence="3">The sequence shown here is derived from an EMBL/GenBank/DDBJ whole genome shotgun (WGS) entry which is preliminary data.</text>
</comment>
<dbReference type="EMBL" id="MHOH01000016">
    <property type="protein sequence ID" value="OGZ60685.1"/>
    <property type="molecule type" value="Genomic_DNA"/>
</dbReference>
<dbReference type="InterPro" id="IPR036423">
    <property type="entry name" value="SOD-like_Cu/Zn_dom_sf"/>
</dbReference>
<name>A0A1G2HDY2_9BACT</name>
<dbReference type="Proteomes" id="UP000178835">
    <property type="component" value="Unassembled WGS sequence"/>
</dbReference>
<comment type="similarity">
    <text evidence="1">Belongs to the Cu-Zn superoxide dismutase family.</text>
</comment>
<sequence>MQEEEQVEGAALFSEITLNEQNNSGQSGAALLTDLGDGTTRVVISAPSPFENLQPAHIHSGTCENLGGVVYPLANVEGGSSDTVVAASFGDLAEGTFAINIHMSAEQSDVYTACGNI</sequence>
<evidence type="ECO:0000256" key="1">
    <source>
        <dbReference type="ARBA" id="ARBA00010457"/>
    </source>
</evidence>
<evidence type="ECO:0000313" key="3">
    <source>
        <dbReference type="EMBL" id="OGZ60685.1"/>
    </source>
</evidence>
<accession>A0A1G2HDY2</accession>
<dbReference type="AlphaFoldDB" id="A0A1G2HDY2"/>
<gene>
    <name evidence="3" type="ORF">A2919_02165</name>
</gene>
<dbReference type="Pfam" id="PF07452">
    <property type="entry name" value="CHRD"/>
    <property type="match status" value="1"/>
</dbReference>
<reference evidence="3 4" key="1">
    <citation type="journal article" date="2016" name="Nat. Commun.">
        <title>Thousands of microbial genomes shed light on interconnected biogeochemical processes in an aquifer system.</title>
        <authorList>
            <person name="Anantharaman K."/>
            <person name="Brown C.T."/>
            <person name="Hug L.A."/>
            <person name="Sharon I."/>
            <person name="Castelle C.J."/>
            <person name="Probst A.J."/>
            <person name="Thomas B.C."/>
            <person name="Singh A."/>
            <person name="Wilkins M.J."/>
            <person name="Karaoz U."/>
            <person name="Brodie E.L."/>
            <person name="Williams K.H."/>
            <person name="Hubbard S.S."/>
            <person name="Banfield J.F."/>
        </authorList>
    </citation>
    <scope>NUCLEOTIDE SEQUENCE [LARGE SCALE GENOMIC DNA]</scope>
</reference>
<dbReference type="GO" id="GO:0046872">
    <property type="term" value="F:metal ion binding"/>
    <property type="evidence" value="ECO:0007669"/>
    <property type="project" value="InterPro"/>
</dbReference>
<evidence type="ECO:0000313" key="4">
    <source>
        <dbReference type="Proteomes" id="UP000178835"/>
    </source>
</evidence>